<dbReference type="EMBL" id="JAPUUL010000793">
    <property type="protein sequence ID" value="KAJ8129336.1"/>
    <property type="molecule type" value="Genomic_DNA"/>
</dbReference>
<comment type="caution">
    <text evidence="1">The sequence shown here is derived from an EMBL/GenBank/DDBJ whole genome shotgun (WGS) entry which is preliminary data.</text>
</comment>
<dbReference type="Proteomes" id="UP001153332">
    <property type="component" value="Unassembled WGS sequence"/>
</dbReference>
<protein>
    <submittedName>
        <fullName evidence="1">Uncharacterized protein</fullName>
    </submittedName>
</protein>
<reference evidence="1" key="1">
    <citation type="submission" date="2022-12" db="EMBL/GenBank/DDBJ databases">
        <title>Genome Sequence of Lasiodiplodia mahajangana.</title>
        <authorList>
            <person name="Buettner E."/>
        </authorList>
    </citation>
    <scope>NUCLEOTIDE SEQUENCE</scope>
    <source>
        <strain evidence="1">VT137</strain>
    </source>
</reference>
<name>A0ACC2JP95_9PEZI</name>
<evidence type="ECO:0000313" key="1">
    <source>
        <dbReference type="EMBL" id="KAJ8129336.1"/>
    </source>
</evidence>
<proteinExistence type="predicted"/>
<keyword evidence="2" id="KW-1185">Reference proteome</keyword>
<evidence type="ECO:0000313" key="2">
    <source>
        <dbReference type="Proteomes" id="UP001153332"/>
    </source>
</evidence>
<accession>A0ACC2JP95</accession>
<sequence length="81" mass="8721">MDPQASGPQPNAENPEVVGDIYQSKRAVHKGGKMLYEERDPETDANEPVPNAKTSGTTRCGMNNEAEVQTTRPGPGSPARR</sequence>
<gene>
    <name evidence="1" type="ORF">O1611_g4296</name>
</gene>
<organism evidence="1 2">
    <name type="scientific">Lasiodiplodia mahajangana</name>
    <dbReference type="NCBI Taxonomy" id="1108764"/>
    <lineage>
        <taxon>Eukaryota</taxon>
        <taxon>Fungi</taxon>
        <taxon>Dikarya</taxon>
        <taxon>Ascomycota</taxon>
        <taxon>Pezizomycotina</taxon>
        <taxon>Dothideomycetes</taxon>
        <taxon>Dothideomycetes incertae sedis</taxon>
        <taxon>Botryosphaeriales</taxon>
        <taxon>Botryosphaeriaceae</taxon>
        <taxon>Lasiodiplodia</taxon>
    </lineage>
</organism>